<dbReference type="Proteomes" id="UP000095468">
    <property type="component" value="Unassembled WGS sequence"/>
</dbReference>
<organism evidence="2 3">
    <name type="scientific">Collinsella aerofaciens</name>
    <dbReference type="NCBI Taxonomy" id="74426"/>
    <lineage>
        <taxon>Bacteria</taxon>
        <taxon>Bacillati</taxon>
        <taxon>Actinomycetota</taxon>
        <taxon>Coriobacteriia</taxon>
        <taxon>Coriobacteriales</taxon>
        <taxon>Coriobacteriaceae</taxon>
        <taxon>Collinsella</taxon>
    </lineage>
</organism>
<evidence type="ECO:0000256" key="1">
    <source>
        <dbReference type="SAM" id="MobiDB-lite"/>
    </source>
</evidence>
<dbReference type="EMBL" id="CYYP01000004">
    <property type="protein sequence ID" value="CUN75648.1"/>
    <property type="molecule type" value="Genomic_DNA"/>
</dbReference>
<evidence type="ECO:0000313" key="2">
    <source>
        <dbReference type="EMBL" id="CUN75648.1"/>
    </source>
</evidence>
<evidence type="ECO:0000313" key="3">
    <source>
        <dbReference type="Proteomes" id="UP000095468"/>
    </source>
</evidence>
<proteinExistence type="predicted"/>
<name>A0A173ZK93_9ACTN</name>
<reference evidence="2 3" key="1">
    <citation type="submission" date="2015-09" db="EMBL/GenBank/DDBJ databases">
        <authorList>
            <consortium name="Pathogen Informatics"/>
        </authorList>
    </citation>
    <scope>NUCLEOTIDE SEQUENCE [LARGE SCALE GENOMIC DNA]</scope>
    <source>
        <strain evidence="2 3">2789STDY5608823</strain>
    </source>
</reference>
<gene>
    <name evidence="2" type="ORF">ERS852381_00629</name>
</gene>
<protein>
    <submittedName>
        <fullName evidence="2">Uncharacterized protein</fullName>
    </submittedName>
</protein>
<sequence>MSHGVVDAQADVGEAHAGDILAKGHALAAGAGLAGLGLGDGVTQVLADQLNSLKVEHVRELPGTLGGVALDGVSQSVHTSGSGQAGGHGGHHVGVDDGDLGGVVGVDAHELADLLGVGDDVVDGHLGGGTGGRRHGDGEHGVVLSGSNALEAADIGELGVVDDDADGLGGVHGGATTDGHDSVSLGGLEGLDAILDVLDSGVGLDLGVEAPSDAGGIELVGHLSGNAKLDQIGVGADEDLLVAATLELAGDLLDGAGTMIRNGVENETISH</sequence>
<accession>A0A173ZK93</accession>
<feature type="region of interest" description="Disordered" evidence="1">
    <location>
        <begin position="75"/>
        <end position="96"/>
    </location>
</feature>
<dbReference type="AlphaFoldDB" id="A0A173ZK93"/>